<dbReference type="SMART" id="SM00304">
    <property type="entry name" value="HAMP"/>
    <property type="match status" value="1"/>
</dbReference>
<dbReference type="SUPFAM" id="SSF158472">
    <property type="entry name" value="HAMP domain-like"/>
    <property type="match status" value="1"/>
</dbReference>
<evidence type="ECO:0000256" key="4">
    <source>
        <dbReference type="ARBA" id="ARBA00022475"/>
    </source>
</evidence>
<organism evidence="13 14">
    <name type="scientific">candidate division WOR-3 bacterium JGI_Cruoil_03_44_89</name>
    <dbReference type="NCBI Taxonomy" id="1973748"/>
    <lineage>
        <taxon>Bacteria</taxon>
        <taxon>Bacteria division WOR-3</taxon>
    </lineage>
</organism>
<evidence type="ECO:0000256" key="2">
    <source>
        <dbReference type="ARBA" id="ARBA00004651"/>
    </source>
</evidence>
<dbReference type="Pfam" id="PF17203">
    <property type="entry name" value="sCache_3_2"/>
    <property type="match status" value="1"/>
</dbReference>
<keyword evidence="9 11" id="KW-1133">Transmembrane helix</keyword>
<keyword evidence="6" id="KW-0808">Transferase</keyword>
<reference evidence="13 14" key="1">
    <citation type="submission" date="2017-07" db="EMBL/GenBank/DDBJ databases">
        <title>Recovery of genomes from metagenomes via a dereplication, aggregation, and scoring strategy.</title>
        <authorList>
            <person name="Sieber C.M."/>
            <person name="Probst A.J."/>
            <person name="Sharrar A."/>
            <person name="Thomas B.C."/>
            <person name="Hess M."/>
            <person name="Tringe S.G."/>
            <person name="Banfield J.F."/>
        </authorList>
    </citation>
    <scope>NUCLEOTIDE SEQUENCE [LARGE SCALE GENOMIC DNA]</scope>
    <source>
        <strain evidence="13">JGI_Cruoil_03_44_89</strain>
    </source>
</reference>
<evidence type="ECO:0000256" key="6">
    <source>
        <dbReference type="ARBA" id="ARBA00022679"/>
    </source>
</evidence>
<keyword evidence="4" id="KW-1003">Cell membrane</keyword>
<dbReference type="PANTHER" id="PTHR45528:SF10">
    <property type="entry name" value="METHYL-ACCEPTING CHEMOTAXIS PROTEIN"/>
    <property type="match status" value="1"/>
</dbReference>
<comment type="catalytic activity">
    <reaction evidence="1">
        <text>ATP + protein L-histidine = ADP + protein N-phospho-L-histidine.</text>
        <dbReference type="EC" id="2.7.13.3"/>
    </reaction>
</comment>
<evidence type="ECO:0000256" key="10">
    <source>
        <dbReference type="ARBA" id="ARBA00023136"/>
    </source>
</evidence>
<evidence type="ECO:0000256" key="3">
    <source>
        <dbReference type="ARBA" id="ARBA00012438"/>
    </source>
</evidence>
<dbReference type="InterPro" id="IPR050398">
    <property type="entry name" value="HssS/ArlS-like"/>
</dbReference>
<dbReference type="EMBL" id="NOZQ01000205">
    <property type="protein sequence ID" value="OYD14110.1"/>
    <property type="molecule type" value="Genomic_DNA"/>
</dbReference>
<evidence type="ECO:0000256" key="1">
    <source>
        <dbReference type="ARBA" id="ARBA00000085"/>
    </source>
</evidence>
<dbReference type="PROSITE" id="PS50885">
    <property type="entry name" value="HAMP"/>
    <property type="match status" value="1"/>
</dbReference>
<evidence type="ECO:0000256" key="11">
    <source>
        <dbReference type="SAM" id="Phobius"/>
    </source>
</evidence>
<comment type="subcellular location">
    <subcellularLocation>
        <location evidence="2">Cell membrane</location>
        <topology evidence="2">Multi-pass membrane protein</topology>
    </subcellularLocation>
</comment>
<dbReference type="EC" id="2.7.13.3" evidence="3"/>
<keyword evidence="8" id="KW-0418">Kinase</keyword>
<evidence type="ECO:0000256" key="9">
    <source>
        <dbReference type="ARBA" id="ARBA00022989"/>
    </source>
</evidence>
<keyword evidence="7 11" id="KW-0812">Transmembrane</keyword>
<evidence type="ECO:0000256" key="5">
    <source>
        <dbReference type="ARBA" id="ARBA00022553"/>
    </source>
</evidence>
<accession>A0A235BNN9</accession>
<proteinExistence type="predicted"/>
<feature type="transmembrane region" description="Helical" evidence="11">
    <location>
        <begin position="158"/>
        <end position="179"/>
    </location>
</feature>
<name>A0A235BNN9_UNCW3</name>
<gene>
    <name evidence="13" type="ORF">CH333_08995</name>
</gene>
<dbReference type="Gene3D" id="6.10.340.10">
    <property type="match status" value="1"/>
</dbReference>
<sequence>MSLKSRIVSITMGIIIVIGAGSIIYVWLSFRNLTKSEVERVGVTITTVFSRQASKPLIEDDFASLNSLVDETKRLSKDISYILVIDKEGKAVAHTFTKIPPNLMSVKSVPSNKKYSVATVKVDGNTVYDVGVPILGGTLGVARIGFTQKFLMQYLKGMVRGMMISIVVILLIGVFAGLYTARSISQPILHLVDVTERISMGEADVSIDIHSKDEIGKLAESIRRMAASIKIAMKRLT</sequence>
<feature type="transmembrane region" description="Helical" evidence="11">
    <location>
        <begin position="7"/>
        <end position="28"/>
    </location>
</feature>
<evidence type="ECO:0000313" key="13">
    <source>
        <dbReference type="EMBL" id="OYD14110.1"/>
    </source>
</evidence>
<dbReference type="InterPro" id="IPR033463">
    <property type="entry name" value="sCache_3"/>
</dbReference>
<evidence type="ECO:0000256" key="7">
    <source>
        <dbReference type="ARBA" id="ARBA00022692"/>
    </source>
</evidence>
<keyword evidence="10 11" id="KW-0472">Membrane</keyword>
<evidence type="ECO:0000256" key="8">
    <source>
        <dbReference type="ARBA" id="ARBA00022777"/>
    </source>
</evidence>
<dbReference type="CDD" id="cd06225">
    <property type="entry name" value="HAMP"/>
    <property type="match status" value="1"/>
</dbReference>
<dbReference type="SUPFAM" id="SSF103190">
    <property type="entry name" value="Sensory domain-like"/>
    <property type="match status" value="1"/>
</dbReference>
<feature type="transmembrane region" description="Helical" evidence="11">
    <location>
        <begin position="126"/>
        <end position="146"/>
    </location>
</feature>
<feature type="domain" description="HAMP" evidence="12">
    <location>
        <begin position="182"/>
        <end position="234"/>
    </location>
</feature>
<dbReference type="Pfam" id="PF00672">
    <property type="entry name" value="HAMP"/>
    <property type="match status" value="1"/>
</dbReference>
<dbReference type="PANTHER" id="PTHR45528">
    <property type="entry name" value="SENSOR HISTIDINE KINASE CPXA"/>
    <property type="match status" value="1"/>
</dbReference>
<evidence type="ECO:0000259" key="12">
    <source>
        <dbReference type="PROSITE" id="PS50885"/>
    </source>
</evidence>
<dbReference type="Proteomes" id="UP000215215">
    <property type="component" value="Unassembled WGS sequence"/>
</dbReference>
<protein>
    <recommendedName>
        <fullName evidence="3">histidine kinase</fullName>
        <ecNumber evidence="3">2.7.13.3</ecNumber>
    </recommendedName>
</protein>
<evidence type="ECO:0000313" key="14">
    <source>
        <dbReference type="Proteomes" id="UP000215215"/>
    </source>
</evidence>
<comment type="caution">
    <text evidence="13">The sequence shown here is derived from an EMBL/GenBank/DDBJ whole genome shotgun (WGS) entry which is preliminary data.</text>
</comment>
<dbReference type="GO" id="GO:0005886">
    <property type="term" value="C:plasma membrane"/>
    <property type="evidence" value="ECO:0007669"/>
    <property type="project" value="UniProtKB-SubCell"/>
</dbReference>
<dbReference type="InterPro" id="IPR029151">
    <property type="entry name" value="Sensor-like_sf"/>
</dbReference>
<dbReference type="GO" id="GO:0000155">
    <property type="term" value="F:phosphorelay sensor kinase activity"/>
    <property type="evidence" value="ECO:0007669"/>
    <property type="project" value="TreeGrafter"/>
</dbReference>
<keyword evidence="5" id="KW-0597">Phosphoprotein</keyword>
<dbReference type="AlphaFoldDB" id="A0A235BNN9"/>
<dbReference type="InterPro" id="IPR003660">
    <property type="entry name" value="HAMP_dom"/>
</dbReference>